<feature type="compositionally biased region" description="Polar residues" evidence="1">
    <location>
        <begin position="322"/>
        <end position="337"/>
    </location>
</feature>
<feature type="compositionally biased region" description="Pro residues" evidence="1">
    <location>
        <begin position="11"/>
        <end position="20"/>
    </location>
</feature>
<dbReference type="EMBL" id="KN824950">
    <property type="protein sequence ID" value="KIK97157.1"/>
    <property type="molecule type" value="Genomic_DNA"/>
</dbReference>
<feature type="compositionally biased region" description="Basic and acidic residues" evidence="1">
    <location>
        <begin position="404"/>
        <end position="426"/>
    </location>
</feature>
<evidence type="ECO:0000259" key="2">
    <source>
        <dbReference type="PROSITE" id="PS50195"/>
    </source>
</evidence>
<evidence type="ECO:0000256" key="1">
    <source>
        <dbReference type="SAM" id="MobiDB-lite"/>
    </source>
</evidence>
<dbReference type="InterPro" id="IPR024555">
    <property type="entry name" value="PX-associated"/>
</dbReference>
<feature type="region of interest" description="Disordered" evidence="1">
    <location>
        <begin position="902"/>
        <end position="1093"/>
    </location>
</feature>
<dbReference type="FunCoup" id="A0A0D0DGN8">
    <property type="interactions" value="15"/>
</dbReference>
<dbReference type="InParanoid" id="A0A0D0DGN8"/>
<accession>A0A0D0DGN8</accession>
<name>A0A0D0DGN8_9AGAM</name>
<dbReference type="OrthoDB" id="2117459at2759"/>
<dbReference type="InterPro" id="IPR001683">
    <property type="entry name" value="PX_dom"/>
</dbReference>
<dbReference type="Gene3D" id="3.30.1520.10">
    <property type="entry name" value="Phox-like domain"/>
    <property type="match status" value="1"/>
</dbReference>
<feature type="region of interest" description="Disordered" evidence="1">
    <location>
        <begin position="1"/>
        <end position="33"/>
    </location>
</feature>
<feature type="compositionally biased region" description="Pro residues" evidence="1">
    <location>
        <begin position="983"/>
        <end position="992"/>
    </location>
</feature>
<feature type="compositionally biased region" description="Low complexity" evidence="1">
    <location>
        <begin position="1"/>
        <end position="10"/>
    </location>
</feature>
<feature type="compositionally biased region" description="Gly residues" evidence="1">
    <location>
        <begin position="340"/>
        <end position="352"/>
    </location>
</feature>
<dbReference type="Proteomes" id="UP000054538">
    <property type="component" value="Unassembled WGS sequence"/>
</dbReference>
<dbReference type="InterPro" id="IPR047168">
    <property type="entry name" value="LEC1-like"/>
</dbReference>
<feature type="compositionally biased region" description="Low complexity" evidence="1">
    <location>
        <begin position="998"/>
        <end position="1007"/>
    </location>
</feature>
<feature type="compositionally biased region" description="Low complexity" evidence="1">
    <location>
        <begin position="973"/>
        <end position="982"/>
    </location>
</feature>
<dbReference type="PANTHER" id="PTHR47185:SF1">
    <property type="entry name" value="PX DOMAIN-CONTAINING PROTEIN YPR097W"/>
    <property type="match status" value="1"/>
</dbReference>
<sequence length="1161" mass="129426">MSSTPSTISRPPRPTRPIPQTPTQLSSQSQQDPRTLLTPLRAHYLKKSLIQLQFRKELLGITNAPADNASTLSYLGPPFSPPSNRANGLDIPFLRYIFSQFVLTFPFMASAPDDFYSGKLQPFLASIFARNLSPTILLDDPDDQESPEATRLKMLAKVERNLAMFFSSGIKLTEPEAVLTLTQADLDKLDSAVKKRQDKINRSRDVFDVNIVCIRTATDKGRVRSRVHEEFIIRTRLSQDRQVCVSRRYGDFKTLVDELRKAHPEDLVPSPPAKDRTAVDVPMPSSPSPSPLLARPTSIQSDATFSQHNISSDSLRCHPSTPGRSSPHMNPNNSSLGYGNASGLGQGSGYSFGNGSSPSPPPRLSREKNRLTLRAYLHTLLATPPFSSSPVLRSFLLSGPTRLTPEEKEDARRREEADQVREEGRKKFTREVRARVDGLRDALGSIKGEVTARGGLTHVFATIKVAPEVRQLPENYQAIIEWARISLASTIFQTFVASDNSSETFASLKRIHGLMPYFLLKAALRLGTPIVMIRTVIDIFLAQPFGSHSLLQRMFTSSLTEEVKTLNTYIEHVSTKIDSPILCEKIRLFVSAPREIQDMYRADAKAENIHLLRVVLMGAEDPVLPRALAGKVERAGSRWEEWMKDKETSGRRGMESDSDDGGSMDEEAWLFEDLKVLVKLYSRLRDREQLIALIFEGVTAELLKDIITIFYTPLAQVFRAASIADSVGDLQNFINDLVRTVEQTEDPSQSDPSSTVQAFIDLVNRHEQSFYSFVHKVHSKGSGLFDNLMQWIERFLTVVREGIGASVTDSEDEQEKRITLETLLPAGGEERAMIMGEVDKVMQWHYLNKITHEEKVRRRFGRSQGGQGTDADAEDEATQVLVHSAVGEIEFGELMRGDADELAAEGTDEEDEDSSEYETDSDDSEEETTTDESLSEIPPSPPTRLAPPTRSSSVLVPPPLSRPQTIQSIAQRQSSLSSKPPQLQLPPSPQKPPTIRQRSLSLRSSKSVTLFGKSHFHAPKDAPPVPPLPVRIDKPLPPDPTGPSSASLTRRSMDHLPLSPEETSVGSGSDNNHIPPPPPRPPRKPRKVPGAIHPPELKHIPTLLPIFVEMVCSITAILDQEPDEYDRCVPCFVHHRKCLYHSQPQKMANTVRRHQKYIGLH</sequence>
<dbReference type="InterPro" id="IPR036871">
    <property type="entry name" value="PX_dom_sf"/>
</dbReference>
<feature type="compositionally biased region" description="Low complexity" evidence="1">
    <location>
        <begin position="21"/>
        <end position="31"/>
    </location>
</feature>
<dbReference type="Pfam" id="PF12828">
    <property type="entry name" value="PXB"/>
    <property type="match status" value="1"/>
</dbReference>
<feature type="region of interest" description="Disordered" evidence="1">
    <location>
        <begin position="263"/>
        <end position="296"/>
    </location>
</feature>
<feature type="region of interest" description="Disordered" evidence="1">
    <location>
        <begin position="309"/>
        <end position="366"/>
    </location>
</feature>
<feature type="compositionally biased region" description="Pro residues" evidence="1">
    <location>
        <begin position="1021"/>
        <end position="1030"/>
    </location>
</feature>
<feature type="compositionally biased region" description="Low complexity" evidence="1">
    <location>
        <begin position="946"/>
        <end position="955"/>
    </location>
</feature>
<feature type="region of interest" description="Disordered" evidence="1">
    <location>
        <begin position="403"/>
        <end position="426"/>
    </location>
</feature>
<dbReference type="AlphaFoldDB" id="A0A0D0DGN8"/>
<protein>
    <recommendedName>
        <fullName evidence="2">PX domain-containing protein</fullName>
    </recommendedName>
</protein>
<feature type="compositionally biased region" description="Acidic residues" evidence="1">
    <location>
        <begin position="902"/>
        <end position="934"/>
    </location>
</feature>
<dbReference type="STRING" id="930991.A0A0D0DGN8"/>
<proteinExistence type="predicted"/>
<dbReference type="GO" id="GO:0035091">
    <property type="term" value="F:phosphatidylinositol binding"/>
    <property type="evidence" value="ECO:0007669"/>
    <property type="project" value="InterPro"/>
</dbReference>
<dbReference type="PROSITE" id="PS50195">
    <property type="entry name" value="PX"/>
    <property type="match status" value="1"/>
</dbReference>
<reference evidence="4" key="2">
    <citation type="submission" date="2015-01" db="EMBL/GenBank/DDBJ databases">
        <title>Evolutionary Origins and Diversification of the Mycorrhizal Mutualists.</title>
        <authorList>
            <consortium name="DOE Joint Genome Institute"/>
            <consortium name="Mycorrhizal Genomics Consortium"/>
            <person name="Kohler A."/>
            <person name="Kuo A."/>
            <person name="Nagy L.G."/>
            <person name="Floudas D."/>
            <person name="Copeland A."/>
            <person name="Barry K.W."/>
            <person name="Cichocki N."/>
            <person name="Veneault-Fourrey C."/>
            <person name="LaButti K."/>
            <person name="Lindquist E.A."/>
            <person name="Lipzen A."/>
            <person name="Lundell T."/>
            <person name="Morin E."/>
            <person name="Murat C."/>
            <person name="Riley R."/>
            <person name="Ohm R."/>
            <person name="Sun H."/>
            <person name="Tunlid A."/>
            <person name="Henrissat B."/>
            <person name="Grigoriev I.V."/>
            <person name="Hibbett D.S."/>
            <person name="Martin F."/>
        </authorList>
    </citation>
    <scope>NUCLEOTIDE SEQUENCE [LARGE SCALE GENOMIC DNA]</scope>
    <source>
        <strain evidence="4">Ve08.2h10</strain>
    </source>
</reference>
<dbReference type="HOGENOM" id="CLU_007739_0_0_1"/>
<dbReference type="InterPro" id="IPR024554">
    <property type="entry name" value="LEC1-like_C"/>
</dbReference>
<reference evidence="3 4" key="1">
    <citation type="submission" date="2014-04" db="EMBL/GenBank/DDBJ databases">
        <authorList>
            <consortium name="DOE Joint Genome Institute"/>
            <person name="Kuo A."/>
            <person name="Kohler A."/>
            <person name="Jargeat P."/>
            <person name="Nagy L.G."/>
            <person name="Floudas D."/>
            <person name="Copeland A."/>
            <person name="Barry K.W."/>
            <person name="Cichocki N."/>
            <person name="Veneault-Fourrey C."/>
            <person name="LaButti K."/>
            <person name="Lindquist E.A."/>
            <person name="Lipzen A."/>
            <person name="Lundell T."/>
            <person name="Morin E."/>
            <person name="Murat C."/>
            <person name="Sun H."/>
            <person name="Tunlid A."/>
            <person name="Henrissat B."/>
            <person name="Grigoriev I.V."/>
            <person name="Hibbett D.S."/>
            <person name="Martin F."/>
            <person name="Nordberg H.P."/>
            <person name="Cantor M.N."/>
            <person name="Hua S.X."/>
        </authorList>
    </citation>
    <scope>NUCLEOTIDE SEQUENCE [LARGE SCALE GENOMIC DNA]</scope>
    <source>
        <strain evidence="3 4">Ve08.2h10</strain>
    </source>
</reference>
<evidence type="ECO:0000313" key="4">
    <source>
        <dbReference type="Proteomes" id="UP000054538"/>
    </source>
</evidence>
<organism evidence="3 4">
    <name type="scientific">Paxillus rubicundulus Ve08.2h10</name>
    <dbReference type="NCBI Taxonomy" id="930991"/>
    <lineage>
        <taxon>Eukaryota</taxon>
        <taxon>Fungi</taxon>
        <taxon>Dikarya</taxon>
        <taxon>Basidiomycota</taxon>
        <taxon>Agaricomycotina</taxon>
        <taxon>Agaricomycetes</taxon>
        <taxon>Agaricomycetidae</taxon>
        <taxon>Boletales</taxon>
        <taxon>Paxilineae</taxon>
        <taxon>Paxillaceae</taxon>
        <taxon>Paxillus</taxon>
    </lineage>
</organism>
<dbReference type="SUPFAM" id="SSF64268">
    <property type="entry name" value="PX domain"/>
    <property type="match status" value="1"/>
</dbReference>
<feature type="compositionally biased region" description="Polar residues" evidence="1">
    <location>
        <begin position="1061"/>
        <end position="1072"/>
    </location>
</feature>
<feature type="domain" description="PX" evidence="2">
    <location>
        <begin position="209"/>
        <end position="403"/>
    </location>
</feature>
<dbReference type="Pfam" id="PF12825">
    <property type="entry name" value="DUF3818"/>
    <property type="match status" value="1"/>
</dbReference>
<dbReference type="PANTHER" id="PTHR47185">
    <property type="entry name" value="PX DOMAIN-CONTAINING PROTEIN YPR097W"/>
    <property type="match status" value="1"/>
</dbReference>
<evidence type="ECO:0000313" key="3">
    <source>
        <dbReference type="EMBL" id="KIK97157.1"/>
    </source>
</evidence>
<gene>
    <name evidence="3" type="ORF">PAXRUDRAFT_136910</name>
</gene>
<keyword evidence="4" id="KW-1185">Reference proteome</keyword>